<dbReference type="InterPro" id="IPR004358">
    <property type="entry name" value="Sig_transdc_His_kin-like_C"/>
</dbReference>
<dbReference type="SMART" id="SM00388">
    <property type="entry name" value="HisKA"/>
    <property type="match status" value="1"/>
</dbReference>
<protein>
    <recommendedName>
        <fullName evidence="2">histidine kinase</fullName>
        <ecNumber evidence="2">2.7.13.3</ecNumber>
    </recommendedName>
</protein>
<keyword evidence="3" id="KW-0597">Phosphoprotein</keyword>
<dbReference type="InterPro" id="IPR036097">
    <property type="entry name" value="HisK_dim/P_sf"/>
</dbReference>
<evidence type="ECO:0000256" key="7">
    <source>
        <dbReference type="ARBA" id="ARBA00022840"/>
    </source>
</evidence>
<evidence type="ECO:0000256" key="3">
    <source>
        <dbReference type="ARBA" id="ARBA00022553"/>
    </source>
</evidence>
<evidence type="ECO:0000256" key="8">
    <source>
        <dbReference type="ARBA" id="ARBA00023012"/>
    </source>
</evidence>
<comment type="caution">
    <text evidence="10">The sequence shown here is derived from an EMBL/GenBank/DDBJ whole genome shotgun (WGS) entry which is preliminary data.</text>
</comment>
<dbReference type="Gene3D" id="1.10.287.130">
    <property type="match status" value="1"/>
</dbReference>
<dbReference type="GO" id="GO:0005524">
    <property type="term" value="F:ATP binding"/>
    <property type="evidence" value="ECO:0007669"/>
    <property type="project" value="UniProtKB-KW"/>
</dbReference>
<keyword evidence="4" id="KW-0808">Transferase</keyword>
<dbReference type="PANTHER" id="PTHR42878">
    <property type="entry name" value="TWO-COMPONENT HISTIDINE KINASE"/>
    <property type="match status" value="1"/>
</dbReference>
<keyword evidence="11" id="KW-1185">Reference proteome</keyword>
<dbReference type="EMBL" id="JAHESC010000008">
    <property type="protein sequence ID" value="MBT1686348.1"/>
    <property type="molecule type" value="Genomic_DNA"/>
</dbReference>
<evidence type="ECO:0000256" key="2">
    <source>
        <dbReference type="ARBA" id="ARBA00012438"/>
    </source>
</evidence>
<keyword evidence="7" id="KW-0067">ATP-binding</keyword>
<dbReference type="CDD" id="cd00082">
    <property type="entry name" value="HisKA"/>
    <property type="match status" value="1"/>
</dbReference>
<dbReference type="SUPFAM" id="SSF47384">
    <property type="entry name" value="Homodimeric domain of signal transducing histidine kinase"/>
    <property type="match status" value="1"/>
</dbReference>
<dbReference type="Pfam" id="PF00512">
    <property type="entry name" value="HisKA"/>
    <property type="match status" value="1"/>
</dbReference>
<dbReference type="InterPro" id="IPR003661">
    <property type="entry name" value="HisK_dim/P_dom"/>
</dbReference>
<dbReference type="AlphaFoldDB" id="A0AAP2GHT9"/>
<dbReference type="InterPro" id="IPR036890">
    <property type="entry name" value="HATPase_C_sf"/>
</dbReference>
<reference evidence="10 11" key="1">
    <citation type="submission" date="2021-05" db="EMBL/GenBank/DDBJ databases">
        <title>A Polyphasic approach of four new species of the genus Ohtaekwangia: Ohtaekwangia histidinii sp. nov., Ohtaekwangia cretensis sp. nov., Ohtaekwangia indiensis sp. nov., Ohtaekwangia reichenbachii sp. nov. from diverse environment.</title>
        <authorList>
            <person name="Octaviana S."/>
        </authorList>
    </citation>
    <scope>NUCLEOTIDE SEQUENCE [LARGE SCALE GENOMIC DNA]</scope>
    <source>
        <strain evidence="10 11">PWU37</strain>
    </source>
</reference>
<dbReference type="Gene3D" id="3.30.565.10">
    <property type="entry name" value="Histidine kinase-like ATPase, C-terminal domain"/>
    <property type="match status" value="1"/>
</dbReference>
<dbReference type="GO" id="GO:0030295">
    <property type="term" value="F:protein kinase activator activity"/>
    <property type="evidence" value="ECO:0007669"/>
    <property type="project" value="TreeGrafter"/>
</dbReference>
<dbReference type="PANTHER" id="PTHR42878:SF7">
    <property type="entry name" value="SENSOR HISTIDINE KINASE GLRK"/>
    <property type="match status" value="1"/>
</dbReference>
<keyword evidence="6 10" id="KW-0418">Kinase</keyword>
<dbReference type="PRINTS" id="PR00344">
    <property type="entry name" value="BCTRLSENSOR"/>
</dbReference>
<dbReference type="GO" id="GO:0000156">
    <property type="term" value="F:phosphorelay response regulator activity"/>
    <property type="evidence" value="ECO:0007669"/>
    <property type="project" value="TreeGrafter"/>
</dbReference>
<dbReference type="InterPro" id="IPR050351">
    <property type="entry name" value="BphY/WalK/GraS-like"/>
</dbReference>
<sequence>MYRTVENGNVMERQNEELRRVNAELDRFVYSASHDLRAPLMSVKGLLNMIKLDTEKKHTDLYLALIEKSVGRLDDFITDIIQYSRNTRTDVEEKEVDLAALLQESLEALRFMEGAEHVRSTHYIDIRAPFYSDASRMFMVFNNIISNAVRYRNSTRQDSFLDVHISVDTERALIRFSDNGIGIAQEHQESIFDMFFRVSSEGQGSGLGLYIVKDAVARLQGTISVQSATGKGTTFIVEIPNHLGQARLQA</sequence>
<name>A0AAP2GHT9_9BACT</name>
<dbReference type="GO" id="GO:0007234">
    <property type="term" value="P:osmosensory signaling via phosphorelay pathway"/>
    <property type="evidence" value="ECO:0007669"/>
    <property type="project" value="TreeGrafter"/>
</dbReference>
<dbReference type="SUPFAM" id="SSF55874">
    <property type="entry name" value="ATPase domain of HSP90 chaperone/DNA topoisomerase II/histidine kinase"/>
    <property type="match status" value="1"/>
</dbReference>
<accession>A0AAP2GHT9</accession>
<evidence type="ECO:0000256" key="6">
    <source>
        <dbReference type="ARBA" id="ARBA00022777"/>
    </source>
</evidence>
<dbReference type="Pfam" id="PF02518">
    <property type="entry name" value="HATPase_c"/>
    <property type="match status" value="1"/>
</dbReference>
<dbReference type="PROSITE" id="PS50109">
    <property type="entry name" value="HIS_KIN"/>
    <property type="match status" value="1"/>
</dbReference>
<proteinExistence type="predicted"/>
<keyword evidence="5" id="KW-0547">Nucleotide-binding</keyword>
<evidence type="ECO:0000256" key="5">
    <source>
        <dbReference type="ARBA" id="ARBA00022741"/>
    </source>
</evidence>
<evidence type="ECO:0000256" key="4">
    <source>
        <dbReference type="ARBA" id="ARBA00022679"/>
    </source>
</evidence>
<dbReference type="InterPro" id="IPR005467">
    <property type="entry name" value="His_kinase_dom"/>
</dbReference>
<dbReference type="GO" id="GO:0000155">
    <property type="term" value="F:phosphorelay sensor kinase activity"/>
    <property type="evidence" value="ECO:0007669"/>
    <property type="project" value="InterPro"/>
</dbReference>
<evidence type="ECO:0000313" key="11">
    <source>
        <dbReference type="Proteomes" id="UP001319180"/>
    </source>
</evidence>
<dbReference type="Proteomes" id="UP001319180">
    <property type="component" value="Unassembled WGS sequence"/>
</dbReference>
<dbReference type="EC" id="2.7.13.3" evidence="2"/>
<comment type="catalytic activity">
    <reaction evidence="1">
        <text>ATP + protein L-histidine = ADP + protein N-phospho-L-histidine.</text>
        <dbReference type="EC" id="2.7.13.3"/>
    </reaction>
</comment>
<evidence type="ECO:0000259" key="9">
    <source>
        <dbReference type="PROSITE" id="PS50109"/>
    </source>
</evidence>
<keyword evidence="8" id="KW-0902">Two-component regulatory system</keyword>
<evidence type="ECO:0000256" key="1">
    <source>
        <dbReference type="ARBA" id="ARBA00000085"/>
    </source>
</evidence>
<organism evidence="10 11">
    <name type="scientific">Dawidia soli</name>
    <dbReference type="NCBI Taxonomy" id="2782352"/>
    <lineage>
        <taxon>Bacteria</taxon>
        <taxon>Pseudomonadati</taxon>
        <taxon>Bacteroidota</taxon>
        <taxon>Cytophagia</taxon>
        <taxon>Cytophagales</taxon>
        <taxon>Chryseotaleaceae</taxon>
        <taxon>Dawidia</taxon>
    </lineage>
</organism>
<dbReference type="RefSeq" id="WP_254089590.1">
    <property type="nucleotide sequence ID" value="NZ_JAHESC010000008.1"/>
</dbReference>
<feature type="domain" description="Histidine kinase" evidence="9">
    <location>
        <begin position="31"/>
        <end position="243"/>
    </location>
</feature>
<gene>
    <name evidence="10" type="ORF">KK078_07270</name>
</gene>
<evidence type="ECO:0000313" key="10">
    <source>
        <dbReference type="EMBL" id="MBT1686348.1"/>
    </source>
</evidence>
<dbReference type="SMART" id="SM00387">
    <property type="entry name" value="HATPase_c"/>
    <property type="match status" value="1"/>
</dbReference>
<dbReference type="InterPro" id="IPR003594">
    <property type="entry name" value="HATPase_dom"/>
</dbReference>